<gene>
    <name evidence="2" type="ORF">ACFP56_11170</name>
</gene>
<feature type="coiled-coil region" evidence="1">
    <location>
        <begin position="192"/>
        <end position="219"/>
    </location>
</feature>
<sequence length="380" mass="43344">MIAEELQLAVRAYYKQHTPIEKSRAVDELTSQLSFVKKGKLYIAMDEQYAVRFSYSTKDSFANTVLALKNVLKYDHIPVILCLLKPLSYEFMLVNTTFLKKISHSSKALTETNIRGSFLGHDIMREIELAPDRLFLNTPEHFSELFAFHQGIDTDENITRLVEETSQISSQRSAYIIDAATQARIHQSLLYSFTKEEELQRVKRELDQLVAQHHEQILRIATEEAANVNLRGNRIEQLLTKEGLNQHGLADEIRLLEDGGRLLIDIKTSIGSATANAKLYNIDKQLEALSDGRTVCAVYLLHMNTEKQRIETYMLNSFDEDLLDQMLVQHHWSGRNARGSSQLHARVFQALSAGNRQPRLNKERALAFIDGLIAMGNDKN</sequence>
<keyword evidence="1" id="KW-0175">Coiled coil</keyword>
<evidence type="ECO:0000313" key="3">
    <source>
        <dbReference type="Proteomes" id="UP001596233"/>
    </source>
</evidence>
<dbReference type="RefSeq" id="WP_379234377.1">
    <property type="nucleotide sequence ID" value="NZ_JBHSTE010000003.1"/>
</dbReference>
<comment type="caution">
    <text evidence="2">The sequence shown here is derived from an EMBL/GenBank/DDBJ whole genome shotgun (WGS) entry which is preliminary data.</text>
</comment>
<evidence type="ECO:0000313" key="2">
    <source>
        <dbReference type="EMBL" id="MFC6333185.1"/>
    </source>
</evidence>
<reference evidence="3" key="1">
    <citation type="journal article" date="2019" name="Int. J. Syst. Evol. Microbiol.">
        <title>The Global Catalogue of Microorganisms (GCM) 10K type strain sequencing project: providing services to taxonomists for standard genome sequencing and annotation.</title>
        <authorList>
            <consortium name="The Broad Institute Genomics Platform"/>
            <consortium name="The Broad Institute Genome Sequencing Center for Infectious Disease"/>
            <person name="Wu L."/>
            <person name="Ma J."/>
        </authorList>
    </citation>
    <scope>NUCLEOTIDE SEQUENCE [LARGE SCALE GENOMIC DNA]</scope>
    <source>
        <strain evidence="3">PCU 280</strain>
    </source>
</reference>
<organism evidence="2 3">
    <name type="scientific">Paenibacillus septentrionalis</name>
    <dbReference type="NCBI Taxonomy" id="429342"/>
    <lineage>
        <taxon>Bacteria</taxon>
        <taxon>Bacillati</taxon>
        <taxon>Bacillota</taxon>
        <taxon>Bacilli</taxon>
        <taxon>Bacillales</taxon>
        <taxon>Paenibacillaceae</taxon>
        <taxon>Paenibacillus</taxon>
    </lineage>
</organism>
<name>A0ABW1V702_9BACL</name>
<keyword evidence="3" id="KW-1185">Reference proteome</keyword>
<dbReference type="Proteomes" id="UP001596233">
    <property type="component" value="Unassembled WGS sequence"/>
</dbReference>
<protein>
    <submittedName>
        <fullName evidence="2">Uncharacterized protein</fullName>
    </submittedName>
</protein>
<proteinExistence type="predicted"/>
<accession>A0ABW1V702</accession>
<evidence type="ECO:0000256" key="1">
    <source>
        <dbReference type="SAM" id="Coils"/>
    </source>
</evidence>
<dbReference type="EMBL" id="JBHSTE010000003">
    <property type="protein sequence ID" value="MFC6333185.1"/>
    <property type="molecule type" value="Genomic_DNA"/>
</dbReference>